<reference evidence="1 2" key="1">
    <citation type="journal article" date="2021" name="Front. Genet.">
        <title>Chromosome-Level Genome Assembly Reveals Significant Gene Expansion in the Toll and IMD Signaling Pathways of Dendrolimus kikuchii.</title>
        <authorList>
            <person name="Zhou J."/>
            <person name="Wu P."/>
            <person name="Xiong Z."/>
            <person name="Liu N."/>
            <person name="Zhao N."/>
            <person name="Ji M."/>
            <person name="Qiu Y."/>
            <person name="Yang B."/>
        </authorList>
    </citation>
    <scope>NUCLEOTIDE SEQUENCE [LARGE SCALE GENOMIC DNA]</scope>
    <source>
        <strain evidence="1">Ann1</strain>
    </source>
</reference>
<proteinExistence type="predicted"/>
<comment type="caution">
    <text evidence="1">The sequence shown here is derived from an EMBL/GenBank/DDBJ whole genome shotgun (WGS) entry which is preliminary data.</text>
</comment>
<accession>A0ACC1CUZ8</accession>
<name>A0ACC1CUZ8_9NEOP</name>
<evidence type="ECO:0000313" key="1">
    <source>
        <dbReference type="EMBL" id="KAJ0175489.1"/>
    </source>
</evidence>
<organism evidence="1 2">
    <name type="scientific">Dendrolimus kikuchii</name>
    <dbReference type="NCBI Taxonomy" id="765133"/>
    <lineage>
        <taxon>Eukaryota</taxon>
        <taxon>Metazoa</taxon>
        <taxon>Ecdysozoa</taxon>
        <taxon>Arthropoda</taxon>
        <taxon>Hexapoda</taxon>
        <taxon>Insecta</taxon>
        <taxon>Pterygota</taxon>
        <taxon>Neoptera</taxon>
        <taxon>Endopterygota</taxon>
        <taxon>Lepidoptera</taxon>
        <taxon>Glossata</taxon>
        <taxon>Ditrysia</taxon>
        <taxon>Bombycoidea</taxon>
        <taxon>Lasiocampidae</taxon>
        <taxon>Dendrolimus</taxon>
    </lineage>
</organism>
<keyword evidence="2" id="KW-1185">Reference proteome</keyword>
<evidence type="ECO:0000313" key="2">
    <source>
        <dbReference type="Proteomes" id="UP000824533"/>
    </source>
</evidence>
<protein>
    <submittedName>
        <fullName evidence="1">Uncharacterized protein</fullName>
    </submittedName>
</protein>
<gene>
    <name evidence="1" type="ORF">K1T71_008648</name>
</gene>
<dbReference type="EMBL" id="CM034401">
    <property type="protein sequence ID" value="KAJ0175489.1"/>
    <property type="molecule type" value="Genomic_DNA"/>
</dbReference>
<sequence length="412" mass="46389">MVFSNPVTKNVKEYLEHPAVRKFREYLQIDTSQEQNIQVAVNFIRRQANELGLPFTVFETRGGQPIPIITVKGQDPDLPSIMLNSHMDVVPAVADEWKYPPFEAHMDEEGNIYARGTQDTKDIAIQYLEAIKKLKQANATLLRTVHVTFMPDEETGGYHGIKEFIDTDVFRHLNIGFALDEGYVSNSENLVHAMYQDRRPWQMEFTIHGQGGHGFAIPDGSAVENAYKMLKLISQFREEQKAIKKSTNYLDFGAYTSVNVNVLKAGFAINVIPSKVLVGVDMRLSADFEISDVEKMVKSWMDAAGNNTEISYIRRVDRSDKTAMDNSNPFWVAMERALTNFGMEVVPAVCPATTDILPLRNMGIPAIGFSAKTATASRYHNKDEYLNVKTFIKGIDVYYEVIKAIANVGNII</sequence>
<dbReference type="Proteomes" id="UP000824533">
    <property type="component" value="Linkage Group LG15"/>
</dbReference>